<reference evidence="1 2" key="1">
    <citation type="submission" date="2020-02" db="EMBL/GenBank/DDBJ databases">
        <authorList>
            <person name="Babadi Z.K."/>
            <person name="Risdian C."/>
            <person name="Ebrahimipour G.H."/>
            <person name="Wink J."/>
        </authorList>
    </citation>
    <scope>NUCLEOTIDE SEQUENCE [LARGE SCALE GENOMIC DNA]</scope>
    <source>
        <strain evidence="1 2">ZKHCc1 1396</strain>
    </source>
</reference>
<keyword evidence="2" id="KW-1185">Reference proteome</keyword>
<proteinExistence type="predicted"/>
<evidence type="ECO:0000313" key="2">
    <source>
        <dbReference type="Proteomes" id="UP001516472"/>
    </source>
</evidence>
<dbReference type="RefSeq" id="WP_193347137.1">
    <property type="nucleotide sequence ID" value="NZ_CBCSIP010000104.1"/>
</dbReference>
<evidence type="ECO:0000313" key="1">
    <source>
        <dbReference type="EMBL" id="MBE4747781.1"/>
    </source>
</evidence>
<name>A0ABR9PIM2_9BACT</name>
<organism evidence="1 2">
    <name type="scientific">Corallococcus soli</name>
    <dbReference type="NCBI Taxonomy" id="2710757"/>
    <lineage>
        <taxon>Bacteria</taxon>
        <taxon>Pseudomonadati</taxon>
        <taxon>Myxococcota</taxon>
        <taxon>Myxococcia</taxon>
        <taxon>Myxococcales</taxon>
        <taxon>Cystobacterineae</taxon>
        <taxon>Myxococcaceae</taxon>
        <taxon>Corallococcus</taxon>
    </lineage>
</organism>
<comment type="caution">
    <text evidence="1">The sequence shown here is derived from an EMBL/GenBank/DDBJ whole genome shotgun (WGS) entry which is preliminary data.</text>
</comment>
<protein>
    <submittedName>
        <fullName evidence="1">Uncharacterized protein</fullName>
    </submittedName>
</protein>
<sequence length="164" mass="18598">MDFDDYMKAIENSSPVDWRQISTPLYMGILSPSTQHVGGRDKVVELNVMAPHTQLVFKRNLSITMAKGVGDEKFDWDFTKKFADQNATSFYLDFFFNSALVHREILVSVDGGRCSLPLPKRDLTVSSRWYAVARLVHQVTGGTWDFDTLAQRAGLKPVNVPWPE</sequence>
<dbReference type="Proteomes" id="UP001516472">
    <property type="component" value="Unassembled WGS sequence"/>
</dbReference>
<gene>
    <name evidence="1" type="ORF">G4177_06260</name>
</gene>
<accession>A0ABR9PIM2</accession>
<dbReference type="EMBL" id="JAAIYO010000001">
    <property type="protein sequence ID" value="MBE4747781.1"/>
    <property type="molecule type" value="Genomic_DNA"/>
</dbReference>